<comment type="similarity">
    <text evidence="11">Belongs to the transient receptor (TC 1.A.4) family. STrpC subfamily.</text>
</comment>
<gene>
    <name evidence="16" type="ORF">APZ42_028775</name>
</gene>
<evidence type="ECO:0000256" key="12">
    <source>
        <dbReference type="PROSITE-ProRule" id="PRU00023"/>
    </source>
</evidence>
<dbReference type="FunFam" id="1.25.40.20:FF:000221">
    <property type="entry name" value="Transient receptor potential-gamma protein"/>
    <property type="match status" value="1"/>
</dbReference>
<feature type="transmembrane region" description="Helical" evidence="14">
    <location>
        <begin position="563"/>
        <end position="585"/>
    </location>
</feature>
<dbReference type="SUPFAM" id="SSF48403">
    <property type="entry name" value="Ankyrin repeat"/>
    <property type="match status" value="1"/>
</dbReference>
<feature type="compositionally biased region" description="Low complexity" evidence="13">
    <location>
        <begin position="1007"/>
        <end position="1026"/>
    </location>
</feature>
<feature type="transmembrane region" description="Helical" evidence="14">
    <location>
        <begin position="650"/>
        <end position="672"/>
    </location>
</feature>
<evidence type="ECO:0000256" key="11">
    <source>
        <dbReference type="ARBA" id="ARBA00060916"/>
    </source>
</evidence>
<dbReference type="PROSITE" id="PS50297">
    <property type="entry name" value="ANK_REP_REGION"/>
    <property type="match status" value="1"/>
</dbReference>
<keyword evidence="5 14" id="KW-1133">Transmembrane helix</keyword>
<keyword evidence="9" id="KW-0407">Ion channel</keyword>
<dbReference type="Pfam" id="PF12796">
    <property type="entry name" value="Ank_2"/>
    <property type="match status" value="1"/>
</dbReference>
<dbReference type="PANTHER" id="PTHR10117:SF47">
    <property type="entry name" value="TRANSIENT-RECEPTOR-POTENTIAL-LIKE PROTEIN"/>
    <property type="match status" value="1"/>
</dbReference>
<dbReference type="Pfam" id="PF00023">
    <property type="entry name" value="Ank"/>
    <property type="match status" value="1"/>
</dbReference>
<feature type="region of interest" description="Disordered" evidence="13">
    <location>
        <begin position="845"/>
        <end position="871"/>
    </location>
</feature>
<comment type="caution">
    <text evidence="16">The sequence shown here is derived from an EMBL/GenBank/DDBJ whole genome shotgun (WGS) entry which is preliminary data.</text>
</comment>
<name>A0A164QEG2_9CRUS</name>
<feature type="compositionally biased region" description="Polar residues" evidence="13">
    <location>
        <begin position="849"/>
        <end position="866"/>
    </location>
</feature>
<feature type="compositionally biased region" description="Acidic residues" evidence="13">
    <location>
        <begin position="974"/>
        <end position="986"/>
    </location>
</feature>
<dbReference type="InterPro" id="IPR036770">
    <property type="entry name" value="Ankyrin_rpt-contain_sf"/>
</dbReference>
<dbReference type="PROSITE" id="PS50088">
    <property type="entry name" value="ANK_REPEAT"/>
    <property type="match status" value="1"/>
</dbReference>
<feature type="repeat" description="ANK" evidence="12">
    <location>
        <begin position="154"/>
        <end position="186"/>
    </location>
</feature>
<sequence length="1233" mass="137930">MEKPPKDMVPQFDSVEEGCLRTESFRDLKMPILPKSLTLEEKKFLLAVERGDLATVKRIIHRVKRGLHGNSINLDCMDPLGRGALLMAIDNENLQMVELLVVMGVATRDALLHAIDKEFVEAVELLLEHEELIHKEGEPYSWENVDRTTSSFTPDITPLILAAHRNNYEILKILLDRGATIPIPHDVQCGCSDCIRGVLEDSLRHSMSRINAYRALSSPSLIALSSNDPILSAFELSCELKRLAYLETEFRQEYMDLRRQCQQFACDLLSHTRSSSELAFLLNHDPSNNARRSPSTDDYQEMKLARLELAIEQKQKKFVAHPNIQQLLAAIWYEGLPGFRRKSAIDKVAEITLVALLFPLYCGLYMIAPLSSYAQLMQKPFMKFLIHASSYLFFLFLLILVSQRFDVLVIELFGTESMRKTLEDQLRRQRGNLPTFLECFVAVYVLGYVYEEIYEMWKTGVGRYIRNLWNVIDVCRDLSYLLAMGLRVVAYVQQQQEIQANPAAAYIPREEWDAFDPQLVAEGVFAMANIFSALKLVHLFSINPYLGPLQISLGRMVIDIVKFFFIYTLVLFAFACGLNQLLWYFSDLEKKKCYTLPGGLPDWSKNADACAKWRRFANLFESSQSLFWASFGLMDLGNFELAGVKSYTRFWGMLIFGAYSVINVVVLLNLLIAMMSNSYSLITEHSDTEWKFARSKLWMSYFDATGHTLPPPFNLLPTPKKIMRLFCHKSNASNPKLRRTSTKGRHANERDYCYTAVMRSLVWRYVTAMHRQQEMSQVTEDDVNEVKGDISTLRFELLDVFKNNGMDISSANKNSKAALGRKMRIWERRLLRDFHVVSVAGADEEVDQESSSTDGMGITRSLSSGGNEAKGNAADRFRKLASVAVAMNAAGISQGIAAGQGRTIKPLSQIGRSMSNESFKSSQNLRKAMEEAQRLTVVAPTPEPSPQHGKYSPDIALVADSGSSVLQLLRSMSEQEDEEEEEDREDNEQKPKEFTFFSANKKVNQLPTPTVTVSQTSSSVTSSSVPAKQNEVKGSSSIMESNSKQLRSIKKAPSPPLPDTKASNTSNAIETPNSQSLTALLTKMEAKPLQSNGLSENKVTVESEVQRLDTVPTNVGASGPTLSAMNKESSVPLTGQDISYATTVSNAEATLTDDAPPSNCAASKSVPITLPKEQSTIVMPDPVVTDRKLAIQSQNASVMPNAGMQPNSPNAEEKQPSAGDAKTVKRESSKGWF</sequence>
<dbReference type="PRINTS" id="PR01097">
    <property type="entry name" value="TRNSRECEPTRP"/>
</dbReference>
<dbReference type="InterPro" id="IPR013555">
    <property type="entry name" value="TRP_dom"/>
</dbReference>
<dbReference type="AlphaFoldDB" id="A0A164QEG2"/>
<evidence type="ECO:0000256" key="3">
    <source>
        <dbReference type="ARBA" id="ARBA00022692"/>
    </source>
</evidence>
<evidence type="ECO:0000313" key="16">
    <source>
        <dbReference type="EMBL" id="KZS07680.1"/>
    </source>
</evidence>
<feature type="compositionally biased region" description="Basic and acidic residues" evidence="13">
    <location>
        <begin position="1222"/>
        <end position="1233"/>
    </location>
</feature>
<dbReference type="NCBIfam" id="TIGR00870">
    <property type="entry name" value="trp"/>
    <property type="match status" value="1"/>
</dbReference>
<evidence type="ECO:0000256" key="8">
    <source>
        <dbReference type="ARBA" id="ARBA00023136"/>
    </source>
</evidence>
<feature type="compositionally biased region" description="Polar residues" evidence="13">
    <location>
        <begin position="1192"/>
        <end position="1210"/>
    </location>
</feature>
<dbReference type="Proteomes" id="UP000076858">
    <property type="component" value="Unassembled WGS sequence"/>
</dbReference>
<evidence type="ECO:0000256" key="13">
    <source>
        <dbReference type="SAM" id="MobiDB-lite"/>
    </source>
</evidence>
<dbReference type="GO" id="GO:0051480">
    <property type="term" value="P:regulation of cytosolic calcium ion concentration"/>
    <property type="evidence" value="ECO:0007669"/>
    <property type="project" value="TreeGrafter"/>
</dbReference>
<evidence type="ECO:0000256" key="9">
    <source>
        <dbReference type="ARBA" id="ARBA00023303"/>
    </source>
</evidence>
<keyword evidence="1" id="KW-0813">Transport</keyword>
<dbReference type="InterPro" id="IPR002110">
    <property type="entry name" value="Ankyrin_rpt"/>
</dbReference>
<dbReference type="Gene3D" id="1.25.40.20">
    <property type="entry name" value="Ankyrin repeat-containing domain"/>
    <property type="match status" value="1"/>
</dbReference>
<feature type="region of interest" description="Disordered" evidence="13">
    <location>
        <begin position="1007"/>
        <end position="1077"/>
    </location>
</feature>
<keyword evidence="6 12" id="KW-0040">ANK repeat</keyword>
<dbReference type="EMBL" id="LRGB01002451">
    <property type="protein sequence ID" value="KZS07680.1"/>
    <property type="molecule type" value="Genomic_DNA"/>
</dbReference>
<protein>
    <submittedName>
        <fullName evidence="16">Short transient receptor potential channel 6</fullName>
    </submittedName>
</protein>
<feature type="transmembrane region" description="Helical" evidence="14">
    <location>
        <begin position="388"/>
        <end position="410"/>
    </location>
</feature>
<keyword evidence="2" id="KW-1003">Cell membrane</keyword>
<dbReference type="GO" id="GO:0034703">
    <property type="term" value="C:cation channel complex"/>
    <property type="evidence" value="ECO:0007669"/>
    <property type="project" value="TreeGrafter"/>
</dbReference>
<feature type="region of interest" description="Disordered" evidence="13">
    <location>
        <begin position="971"/>
        <end position="991"/>
    </location>
</feature>
<keyword evidence="8 14" id="KW-0472">Membrane</keyword>
<keyword evidence="7" id="KW-0406">Ion transport</keyword>
<evidence type="ECO:0000256" key="14">
    <source>
        <dbReference type="SAM" id="Phobius"/>
    </source>
</evidence>
<evidence type="ECO:0000313" key="17">
    <source>
        <dbReference type="Proteomes" id="UP000076858"/>
    </source>
</evidence>
<dbReference type="Pfam" id="PF00520">
    <property type="entry name" value="Ion_trans"/>
    <property type="match status" value="1"/>
</dbReference>
<accession>A0A164QEG2</accession>
<keyword evidence="4" id="KW-0677">Repeat</keyword>
<comment type="subcellular location">
    <subcellularLocation>
        <location evidence="10">Cell projection</location>
        <location evidence="10">Rhabdomere membrane</location>
        <topology evidence="10">Multi-pass membrane protein</topology>
    </subcellularLocation>
</comment>
<dbReference type="SMART" id="SM01420">
    <property type="entry name" value="TRP_2"/>
    <property type="match status" value="1"/>
</dbReference>
<evidence type="ECO:0000256" key="4">
    <source>
        <dbReference type="ARBA" id="ARBA00022737"/>
    </source>
</evidence>
<evidence type="ECO:0000256" key="2">
    <source>
        <dbReference type="ARBA" id="ARBA00022475"/>
    </source>
</evidence>
<feature type="compositionally biased region" description="Polar residues" evidence="13">
    <location>
        <begin position="1032"/>
        <end position="1046"/>
    </location>
</feature>
<dbReference type="STRING" id="35525.A0A164QEG2"/>
<dbReference type="OrthoDB" id="2373987at2759"/>
<dbReference type="InterPro" id="IPR005821">
    <property type="entry name" value="Ion_trans_dom"/>
</dbReference>
<feature type="transmembrane region" description="Helical" evidence="14">
    <location>
        <begin position="348"/>
        <end position="368"/>
    </location>
</feature>
<feature type="region of interest" description="Disordered" evidence="13">
    <location>
        <begin position="1192"/>
        <end position="1233"/>
    </location>
</feature>
<keyword evidence="3 14" id="KW-0812">Transmembrane</keyword>
<dbReference type="PANTHER" id="PTHR10117">
    <property type="entry name" value="TRANSIENT RECEPTOR POTENTIAL CHANNEL"/>
    <property type="match status" value="1"/>
</dbReference>
<proteinExistence type="inferred from homology"/>
<evidence type="ECO:0000256" key="10">
    <source>
        <dbReference type="ARBA" id="ARBA00043946"/>
    </source>
</evidence>
<dbReference type="InterPro" id="IPR002153">
    <property type="entry name" value="TRPC_channel"/>
</dbReference>
<dbReference type="GO" id="GO:0015279">
    <property type="term" value="F:store-operated calcium channel activity"/>
    <property type="evidence" value="ECO:0007669"/>
    <property type="project" value="TreeGrafter"/>
</dbReference>
<feature type="domain" description="Transient receptor ion channel" evidence="15">
    <location>
        <begin position="189"/>
        <end position="251"/>
    </location>
</feature>
<reference evidence="16 17" key="1">
    <citation type="submission" date="2016-03" db="EMBL/GenBank/DDBJ databases">
        <title>EvidentialGene: Evidence-directed Construction of Genes on Genomes.</title>
        <authorList>
            <person name="Gilbert D.G."/>
            <person name="Choi J.-H."/>
            <person name="Mockaitis K."/>
            <person name="Colbourne J."/>
            <person name="Pfrender M."/>
        </authorList>
    </citation>
    <scope>NUCLEOTIDE SEQUENCE [LARGE SCALE GENOMIC DNA]</scope>
    <source>
        <strain evidence="16 17">Xinb3</strain>
        <tissue evidence="16">Complete organism</tissue>
    </source>
</reference>
<evidence type="ECO:0000256" key="6">
    <source>
        <dbReference type="ARBA" id="ARBA00023043"/>
    </source>
</evidence>
<feature type="region of interest" description="Disordered" evidence="13">
    <location>
        <begin position="1111"/>
        <end position="1130"/>
    </location>
</feature>
<dbReference type="Pfam" id="PF08344">
    <property type="entry name" value="TRP_2"/>
    <property type="match status" value="1"/>
</dbReference>
<feature type="compositionally biased region" description="Polar residues" evidence="13">
    <location>
        <begin position="1061"/>
        <end position="1077"/>
    </location>
</feature>
<evidence type="ECO:0000256" key="1">
    <source>
        <dbReference type="ARBA" id="ARBA00022448"/>
    </source>
</evidence>
<evidence type="ECO:0000259" key="15">
    <source>
        <dbReference type="SMART" id="SM01420"/>
    </source>
</evidence>
<organism evidence="16 17">
    <name type="scientific">Daphnia magna</name>
    <dbReference type="NCBI Taxonomy" id="35525"/>
    <lineage>
        <taxon>Eukaryota</taxon>
        <taxon>Metazoa</taxon>
        <taxon>Ecdysozoa</taxon>
        <taxon>Arthropoda</taxon>
        <taxon>Crustacea</taxon>
        <taxon>Branchiopoda</taxon>
        <taxon>Diplostraca</taxon>
        <taxon>Cladocera</taxon>
        <taxon>Anomopoda</taxon>
        <taxon>Daphniidae</taxon>
        <taxon>Daphnia</taxon>
    </lineage>
</organism>
<dbReference type="GO" id="GO:0070679">
    <property type="term" value="F:inositol 1,4,5 trisphosphate binding"/>
    <property type="evidence" value="ECO:0007669"/>
    <property type="project" value="TreeGrafter"/>
</dbReference>
<evidence type="ECO:0000256" key="7">
    <source>
        <dbReference type="ARBA" id="ARBA00023065"/>
    </source>
</evidence>
<keyword evidence="16" id="KW-0675">Receptor</keyword>
<dbReference type="SMART" id="SM00248">
    <property type="entry name" value="ANK"/>
    <property type="match status" value="2"/>
</dbReference>
<keyword evidence="17" id="KW-1185">Reference proteome</keyword>
<evidence type="ECO:0000256" key="5">
    <source>
        <dbReference type="ARBA" id="ARBA00022989"/>
    </source>
</evidence>
<dbReference type="GO" id="GO:0005886">
    <property type="term" value="C:plasma membrane"/>
    <property type="evidence" value="ECO:0007669"/>
    <property type="project" value="TreeGrafter"/>
</dbReference>